<proteinExistence type="predicted"/>
<dbReference type="Proteomes" id="UP001201449">
    <property type="component" value="Unassembled WGS sequence"/>
</dbReference>
<evidence type="ECO:0000313" key="4">
    <source>
        <dbReference type="EMBL" id="MCF1752150.1"/>
    </source>
</evidence>
<evidence type="ECO:0000259" key="3">
    <source>
        <dbReference type="PROSITE" id="PS50977"/>
    </source>
</evidence>
<dbReference type="Pfam" id="PF00440">
    <property type="entry name" value="TetR_N"/>
    <property type="match status" value="1"/>
</dbReference>
<feature type="domain" description="HTH tetR-type" evidence="3">
    <location>
        <begin position="7"/>
        <end position="67"/>
    </location>
</feature>
<dbReference type="EMBL" id="JAKEVZ010000010">
    <property type="protein sequence ID" value="MCF1752150.1"/>
    <property type="molecule type" value="Genomic_DNA"/>
</dbReference>
<dbReference type="PANTHER" id="PTHR30055:SF226">
    <property type="entry name" value="HTH-TYPE TRANSCRIPTIONAL REGULATOR PKSA"/>
    <property type="match status" value="1"/>
</dbReference>
<protein>
    <submittedName>
        <fullName evidence="4">TetR/AcrR family transcriptional regulator</fullName>
    </submittedName>
</protein>
<dbReference type="PROSITE" id="PS50977">
    <property type="entry name" value="HTH_TETR_2"/>
    <property type="match status" value="1"/>
</dbReference>
<dbReference type="PRINTS" id="PR00455">
    <property type="entry name" value="HTHTETR"/>
</dbReference>
<dbReference type="InterPro" id="IPR009057">
    <property type="entry name" value="Homeodomain-like_sf"/>
</dbReference>
<reference evidence="4 5" key="1">
    <citation type="submission" date="2022-01" db="EMBL/GenBank/DDBJ databases">
        <title>Mariniradius saccharolyticus sp. nov., isolated from sediment of a river.</title>
        <authorList>
            <person name="Liu H."/>
        </authorList>
    </citation>
    <scope>NUCLEOTIDE SEQUENCE [LARGE SCALE GENOMIC DNA]</scope>
    <source>
        <strain evidence="4 5">RY-2</strain>
    </source>
</reference>
<sequence>MGVQERQQKEKMILDAAIRLFTEKGFAATTMDDVAKSAKISKGLTYFYFKNKEDLYLAMTKKAFDELKDVFREVYKNKARTGLDMITELANNYVKFARGSRIYYQAVLDFLGTVQLYNDEHLRQKINPLILQSEHFQKLLEMHHDCAKIGAQMVALGTKDGSIRAELNPEVAFYTVWAMLIGFEKLMGPVSYEPKDTKIQLETWKPGFTKLLQDMLKGTFQAVKVQPVQTSLF</sequence>
<keyword evidence="1 2" id="KW-0238">DNA-binding</keyword>
<dbReference type="InterPro" id="IPR050109">
    <property type="entry name" value="HTH-type_TetR-like_transc_reg"/>
</dbReference>
<dbReference type="Gene3D" id="1.10.357.10">
    <property type="entry name" value="Tetracycline Repressor, domain 2"/>
    <property type="match status" value="1"/>
</dbReference>
<dbReference type="RefSeq" id="WP_008630435.1">
    <property type="nucleotide sequence ID" value="NZ_JAKEVZ010000010.1"/>
</dbReference>
<dbReference type="PANTHER" id="PTHR30055">
    <property type="entry name" value="HTH-TYPE TRANSCRIPTIONAL REGULATOR RUTR"/>
    <property type="match status" value="1"/>
</dbReference>
<evidence type="ECO:0000313" key="5">
    <source>
        <dbReference type="Proteomes" id="UP001201449"/>
    </source>
</evidence>
<keyword evidence="5" id="KW-1185">Reference proteome</keyword>
<accession>A0ABS9BXT8</accession>
<gene>
    <name evidence="4" type="ORF">L0U89_13845</name>
</gene>
<dbReference type="InterPro" id="IPR001647">
    <property type="entry name" value="HTH_TetR"/>
</dbReference>
<comment type="caution">
    <text evidence="4">The sequence shown here is derived from an EMBL/GenBank/DDBJ whole genome shotgun (WGS) entry which is preliminary data.</text>
</comment>
<dbReference type="Gene3D" id="1.10.10.60">
    <property type="entry name" value="Homeodomain-like"/>
    <property type="match status" value="1"/>
</dbReference>
<feature type="DNA-binding region" description="H-T-H motif" evidence="2">
    <location>
        <begin position="30"/>
        <end position="49"/>
    </location>
</feature>
<name>A0ABS9BXT8_9BACT</name>
<evidence type="ECO:0000256" key="2">
    <source>
        <dbReference type="PROSITE-ProRule" id="PRU00335"/>
    </source>
</evidence>
<evidence type="ECO:0000256" key="1">
    <source>
        <dbReference type="ARBA" id="ARBA00023125"/>
    </source>
</evidence>
<organism evidence="4 5">
    <name type="scientific">Mariniradius sediminis</name>
    <dbReference type="NCBI Taxonomy" id="2909237"/>
    <lineage>
        <taxon>Bacteria</taxon>
        <taxon>Pseudomonadati</taxon>
        <taxon>Bacteroidota</taxon>
        <taxon>Cytophagia</taxon>
        <taxon>Cytophagales</taxon>
        <taxon>Cyclobacteriaceae</taxon>
        <taxon>Mariniradius</taxon>
    </lineage>
</organism>
<dbReference type="SUPFAM" id="SSF46689">
    <property type="entry name" value="Homeodomain-like"/>
    <property type="match status" value="1"/>
</dbReference>